<feature type="non-terminal residue" evidence="2">
    <location>
        <position position="1"/>
    </location>
</feature>
<evidence type="ECO:0000313" key="2">
    <source>
        <dbReference type="EMBL" id="GFH31571.1"/>
    </source>
</evidence>
<name>A0A6A0AH05_HAELA</name>
<sequence length="88" mass="9482">QPTSQQCCTFSGHAQILHATRAIRSLARQLRQPKIKPQKSRGGYAGRSRRPRLPPPHCRAQGGRPPHRATCPAPAPATVSSGRTRAAA</sequence>
<reference evidence="2 3" key="1">
    <citation type="submission" date="2020-02" db="EMBL/GenBank/DDBJ databases">
        <title>Draft genome sequence of Haematococcus lacustris strain NIES-144.</title>
        <authorList>
            <person name="Morimoto D."/>
            <person name="Nakagawa S."/>
            <person name="Yoshida T."/>
            <person name="Sawayama S."/>
        </authorList>
    </citation>
    <scope>NUCLEOTIDE SEQUENCE [LARGE SCALE GENOMIC DNA]</scope>
    <source>
        <strain evidence="2 3">NIES-144</strain>
    </source>
</reference>
<protein>
    <submittedName>
        <fullName evidence="2">Uncharacterized protein</fullName>
    </submittedName>
</protein>
<organism evidence="2 3">
    <name type="scientific">Haematococcus lacustris</name>
    <name type="common">Green alga</name>
    <name type="synonym">Haematococcus pluvialis</name>
    <dbReference type="NCBI Taxonomy" id="44745"/>
    <lineage>
        <taxon>Eukaryota</taxon>
        <taxon>Viridiplantae</taxon>
        <taxon>Chlorophyta</taxon>
        <taxon>core chlorophytes</taxon>
        <taxon>Chlorophyceae</taxon>
        <taxon>CS clade</taxon>
        <taxon>Chlamydomonadales</taxon>
        <taxon>Haematococcaceae</taxon>
        <taxon>Haematococcus</taxon>
    </lineage>
</organism>
<comment type="caution">
    <text evidence="2">The sequence shown here is derived from an EMBL/GenBank/DDBJ whole genome shotgun (WGS) entry which is preliminary data.</text>
</comment>
<accession>A0A6A0AH05</accession>
<feature type="region of interest" description="Disordered" evidence="1">
    <location>
        <begin position="28"/>
        <end position="88"/>
    </location>
</feature>
<feature type="non-terminal residue" evidence="2">
    <location>
        <position position="88"/>
    </location>
</feature>
<gene>
    <name evidence="2" type="ORF">HaLaN_30641</name>
</gene>
<keyword evidence="3" id="KW-1185">Reference proteome</keyword>
<evidence type="ECO:0000256" key="1">
    <source>
        <dbReference type="SAM" id="MobiDB-lite"/>
    </source>
</evidence>
<dbReference type="Proteomes" id="UP000485058">
    <property type="component" value="Unassembled WGS sequence"/>
</dbReference>
<dbReference type="EMBL" id="BLLF01005733">
    <property type="protein sequence ID" value="GFH31571.1"/>
    <property type="molecule type" value="Genomic_DNA"/>
</dbReference>
<proteinExistence type="predicted"/>
<dbReference type="AlphaFoldDB" id="A0A6A0AH05"/>
<feature type="compositionally biased region" description="Polar residues" evidence="1">
    <location>
        <begin position="78"/>
        <end position="88"/>
    </location>
</feature>
<evidence type="ECO:0000313" key="3">
    <source>
        <dbReference type="Proteomes" id="UP000485058"/>
    </source>
</evidence>